<comment type="caution">
    <text evidence="2">The sequence shown here is derived from an EMBL/GenBank/DDBJ whole genome shotgun (WGS) entry which is preliminary data.</text>
</comment>
<proteinExistence type="predicted"/>
<accession>A0ABU5ME68</accession>
<reference evidence="2 3" key="1">
    <citation type="submission" date="2023-12" db="EMBL/GenBank/DDBJ databases">
        <title>'Antibacterial potential of Stenotrophomonas maltophilia cystic fibrosis isolates' (manuscript under preparation).</title>
        <authorList>
            <person name="Crisan C.V."/>
            <person name="Pettis M."/>
            <person name="Goldberg J.B."/>
        </authorList>
    </citation>
    <scope>NUCLEOTIDE SEQUENCE [LARGE SCALE GENOMIC DNA]</scope>
    <source>
        <strain evidence="2 3">CCV155</strain>
    </source>
</reference>
<dbReference type="EMBL" id="JAXUAC010000006">
    <property type="protein sequence ID" value="MDZ7511049.1"/>
    <property type="molecule type" value="Genomic_DNA"/>
</dbReference>
<keyword evidence="1" id="KW-0812">Transmembrane</keyword>
<evidence type="ECO:0000313" key="3">
    <source>
        <dbReference type="Proteomes" id="UP001290894"/>
    </source>
</evidence>
<organism evidence="2 3">
    <name type="scientific">Stenotrophomonas muris</name>
    <dbReference type="NCBI Taxonomy" id="2963283"/>
    <lineage>
        <taxon>Bacteria</taxon>
        <taxon>Pseudomonadati</taxon>
        <taxon>Pseudomonadota</taxon>
        <taxon>Gammaproteobacteria</taxon>
        <taxon>Lysobacterales</taxon>
        <taxon>Lysobacteraceae</taxon>
        <taxon>Stenotrophomonas</taxon>
    </lineage>
</organism>
<keyword evidence="1" id="KW-1133">Transmembrane helix</keyword>
<sequence length="181" mass="19231">MMMCRSTLDVSLIHAYALPLGICVAAAVVLIAVWLAPRSGGVPARNIALGSALAVVVVVAFGLVYQARTAYIAITDGQLIGSAAFVRLQLPLSSVAWQDASDASRITLPHRQLGTSTGGVELGKFGMQNGRNVFVLRTDRSSVLVTARGDIDLILDRRLYEQLKACLDQVSETGGHRGTLQ</sequence>
<feature type="transmembrane region" description="Helical" evidence="1">
    <location>
        <begin position="47"/>
        <end position="65"/>
    </location>
</feature>
<evidence type="ECO:0000313" key="2">
    <source>
        <dbReference type="EMBL" id="MDZ7511049.1"/>
    </source>
</evidence>
<gene>
    <name evidence="2" type="ORF">U5F72_04425</name>
</gene>
<protein>
    <recommendedName>
        <fullName evidence="4">Bacterial Pleckstrin homology domain-containing protein</fullName>
    </recommendedName>
</protein>
<keyword evidence="1" id="KW-0472">Membrane</keyword>
<feature type="transmembrane region" description="Helical" evidence="1">
    <location>
        <begin position="12"/>
        <end position="35"/>
    </location>
</feature>
<evidence type="ECO:0000256" key="1">
    <source>
        <dbReference type="SAM" id="Phobius"/>
    </source>
</evidence>
<dbReference type="Proteomes" id="UP001290894">
    <property type="component" value="Unassembled WGS sequence"/>
</dbReference>
<keyword evidence="3" id="KW-1185">Reference proteome</keyword>
<dbReference type="RefSeq" id="WP_041863344.1">
    <property type="nucleotide sequence ID" value="NZ_CP195746.1"/>
</dbReference>
<evidence type="ECO:0008006" key="4">
    <source>
        <dbReference type="Google" id="ProtNLM"/>
    </source>
</evidence>
<name>A0ABU5ME68_9GAMM</name>